<feature type="domain" description="Fork-head" evidence="5">
    <location>
        <begin position="103"/>
        <end position="195"/>
    </location>
</feature>
<feature type="compositionally biased region" description="Low complexity" evidence="4">
    <location>
        <begin position="270"/>
        <end position="288"/>
    </location>
</feature>
<name>A0A9J6F154_RHIMP</name>
<dbReference type="Gene3D" id="1.10.10.10">
    <property type="entry name" value="Winged helix-like DNA-binding domain superfamily/Winged helix DNA-binding domain"/>
    <property type="match status" value="1"/>
</dbReference>
<comment type="subcellular location">
    <subcellularLocation>
        <location evidence="3">Nucleus</location>
    </subcellularLocation>
</comment>
<dbReference type="FunFam" id="1.10.10.10:FF:000352">
    <property type="entry name" value="Forkhead box Q2"/>
    <property type="match status" value="1"/>
</dbReference>
<keyword evidence="1 3" id="KW-0238">DNA-binding</keyword>
<dbReference type="PANTHER" id="PTHR11829:SF343">
    <property type="entry name" value="FORK-HEAD DOMAIN-CONTAINING PROTEIN"/>
    <property type="match status" value="1"/>
</dbReference>
<dbReference type="GO" id="GO:0000978">
    <property type="term" value="F:RNA polymerase II cis-regulatory region sequence-specific DNA binding"/>
    <property type="evidence" value="ECO:0007669"/>
    <property type="project" value="TreeGrafter"/>
</dbReference>
<evidence type="ECO:0000259" key="5">
    <source>
        <dbReference type="PROSITE" id="PS50039"/>
    </source>
</evidence>
<accession>A0A9J6F154</accession>
<dbReference type="InterPro" id="IPR001766">
    <property type="entry name" value="Fork_head_dom"/>
</dbReference>
<gene>
    <name evidence="6" type="ORF">HPB51_010214</name>
</gene>
<evidence type="ECO:0000313" key="6">
    <source>
        <dbReference type="EMBL" id="KAH8040434.1"/>
    </source>
</evidence>
<evidence type="ECO:0000256" key="4">
    <source>
        <dbReference type="SAM" id="MobiDB-lite"/>
    </source>
</evidence>
<dbReference type="VEuPathDB" id="VectorBase:LOC119165747"/>
<dbReference type="Pfam" id="PF00250">
    <property type="entry name" value="Forkhead"/>
    <property type="match status" value="1"/>
</dbReference>
<dbReference type="InterPro" id="IPR036388">
    <property type="entry name" value="WH-like_DNA-bd_sf"/>
</dbReference>
<dbReference type="PROSITE" id="PS00658">
    <property type="entry name" value="FORK_HEAD_2"/>
    <property type="match status" value="1"/>
</dbReference>
<dbReference type="PROSITE" id="PS00657">
    <property type="entry name" value="FORK_HEAD_1"/>
    <property type="match status" value="1"/>
</dbReference>
<dbReference type="GO" id="GO:0000981">
    <property type="term" value="F:DNA-binding transcription factor activity, RNA polymerase II-specific"/>
    <property type="evidence" value="ECO:0007669"/>
    <property type="project" value="TreeGrafter"/>
</dbReference>
<reference evidence="6" key="2">
    <citation type="submission" date="2021-09" db="EMBL/GenBank/DDBJ databases">
        <authorList>
            <person name="Jia N."/>
            <person name="Wang J."/>
            <person name="Shi W."/>
            <person name="Du L."/>
            <person name="Sun Y."/>
            <person name="Zhan W."/>
            <person name="Jiang J."/>
            <person name="Wang Q."/>
            <person name="Zhang B."/>
            <person name="Ji P."/>
            <person name="Sakyi L.B."/>
            <person name="Cui X."/>
            <person name="Yuan T."/>
            <person name="Jiang B."/>
            <person name="Yang W."/>
            <person name="Lam T.T.-Y."/>
            <person name="Chang Q."/>
            <person name="Ding S."/>
            <person name="Wang X."/>
            <person name="Zhu J."/>
            <person name="Ruan X."/>
            <person name="Zhao L."/>
            <person name="Wei J."/>
            <person name="Que T."/>
            <person name="Du C."/>
            <person name="Cheng J."/>
            <person name="Dai P."/>
            <person name="Han X."/>
            <person name="Huang E."/>
            <person name="Gao Y."/>
            <person name="Liu J."/>
            <person name="Shao H."/>
            <person name="Ye R."/>
            <person name="Li L."/>
            <person name="Wei W."/>
            <person name="Wang X."/>
            <person name="Wang C."/>
            <person name="Huo Q."/>
            <person name="Li W."/>
            <person name="Guo W."/>
            <person name="Chen H."/>
            <person name="Chen S."/>
            <person name="Zhou L."/>
            <person name="Zhou L."/>
            <person name="Ni X."/>
            <person name="Tian J."/>
            <person name="Zhou Y."/>
            <person name="Sheng Y."/>
            <person name="Liu T."/>
            <person name="Pan Y."/>
            <person name="Xia L."/>
            <person name="Li J."/>
            <person name="Zhao F."/>
            <person name="Cao W."/>
        </authorList>
    </citation>
    <scope>NUCLEOTIDE SEQUENCE</scope>
    <source>
        <strain evidence="6">Rmic-2018</strain>
        <tissue evidence="6">Larvae</tissue>
    </source>
</reference>
<dbReference type="InterPro" id="IPR047519">
    <property type="entry name" value="FH_FOXQ2-like"/>
</dbReference>
<dbReference type="PROSITE" id="PS50039">
    <property type="entry name" value="FORK_HEAD_3"/>
    <property type="match status" value="1"/>
</dbReference>
<reference evidence="6" key="1">
    <citation type="journal article" date="2020" name="Cell">
        <title>Large-Scale Comparative Analyses of Tick Genomes Elucidate Their Genetic Diversity and Vector Capacities.</title>
        <authorList>
            <consortium name="Tick Genome and Microbiome Consortium (TIGMIC)"/>
            <person name="Jia N."/>
            <person name="Wang J."/>
            <person name="Shi W."/>
            <person name="Du L."/>
            <person name="Sun Y."/>
            <person name="Zhan W."/>
            <person name="Jiang J.F."/>
            <person name="Wang Q."/>
            <person name="Zhang B."/>
            <person name="Ji P."/>
            <person name="Bell-Sakyi L."/>
            <person name="Cui X.M."/>
            <person name="Yuan T.T."/>
            <person name="Jiang B.G."/>
            <person name="Yang W.F."/>
            <person name="Lam T.T."/>
            <person name="Chang Q.C."/>
            <person name="Ding S.J."/>
            <person name="Wang X.J."/>
            <person name="Zhu J.G."/>
            <person name="Ruan X.D."/>
            <person name="Zhao L."/>
            <person name="Wei J.T."/>
            <person name="Ye R.Z."/>
            <person name="Que T.C."/>
            <person name="Du C.H."/>
            <person name="Zhou Y.H."/>
            <person name="Cheng J.X."/>
            <person name="Dai P.F."/>
            <person name="Guo W.B."/>
            <person name="Han X.H."/>
            <person name="Huang E.J."/>
            <person name="Li L.F."/>
            <person name="Wei W."/>
            <person name="Gao Y.C."/>
            <person name="Liu J.Z."/>
            <person name="Shao H.Z."/>
            <person name="Wang X."/>
            <person name="Wang C.C."/>
            <person name="Yang T.C."/>
            <person name="Huo Q.B."/>
            <person name="Li W."/>
            <person name="Chen H.Y."/>
            <person name="Chen S.E."/>
            <person name="Zhou L.G."/>
            <person name="Ni X.B."/>
            <person name="Tian J.H."/>
            <person name="Sheng Y."/>
            <person name="Liu T."/>
            <person name="Pan Y.S."/>
            <person name="Xia L.Y."/>
            <person name="Li J."/>
            <person name="Zhao F."/>
            <person name="Cao W.C."/>
        </authorList>
    </citation>
    <scope>NUCLEOTIDE SEQUENCE</scope>
    <source>
        <strain evidence="6">Rmic-2018</strain>
    </source>
</reference>
<dbReference type="PANTHER" id="PTHR11829">
    <property type="entry name" value="FORKHEAD BOX PROTEIN"/>
    <property type="match status" value="1"/>
</dbReference>
<dbReference type="EMBL" id="JABSTU010000001">
    <property type="protein sequence ID" value="KAH8040434.1"/>
    <property type="molecule type" value="Genomic_DNA"/>
</dbReference>
<dbReference type="InterPro" id="IPR030456">
    <property type="entry name" value="TF_fork_head_CS_2"/>
</dbReference>
<feature type="region of interest" description="Disordered" evidence="4">
    <location>
        <begin position="265"/>
        <end position="292"/>
    </location>
</feature>
<dbReference type="CDD" id="cd20035">
    <property type="entry name" value="FH_FOXQ2-like"/>
    <property type="match status" value="1"/>
</dbReference>
<dbReference type="InterPro" id="IPR050211">
    <property type="entry name" value="FOX_domain-containing"/>
</dbReference>
<organism evidence="6 7">
    <name type="scientific">Rhipicephalus microplus</name>
    <name type="common">Cattle tick</name>
    <name type="synonym">Boophilus microplus</name>
    <dbReference type="NCBI Taxonomy" id="6941"/>
    <lineage>
        <taxon>Eukaryota</taxon>
        <taxon>Metazoa</taxon>
        <taxon>Ecdysozoa</taxon>
        <taxon>Arthropoda</taxon>
        <taxon>Chelicerata</taxon>
        <taxon>Arachnida</taxon>
        <taxon>Acari</taxon>
        <taxon>Parasitiformes</taxon>
        <taxon>Ixodida</taxon>
        <taxon>Ixodoidea</taxon>
        <taxon>Ixodidae</taxon>
        <taxon>Rhipicephalinae</taxon>
        <taxon>Rhipicephalus</taxon>
        <taxon>Boophilus</taxon>
    </lineage>
</organism>
<feature type="region of interest" description="Disordered" evidence="4">
    <location>
        <begin position="188"/>
        <end position="230"/>
    </location>
</feature>
<dbReference type="GO" id="GO:0005634">
    <property type="term" value="C:nucleus"/>
    <property type="evidence" value="ECO:0007669"/>
    <property type="project" value="UniProtKB-SubCell"/>
</dbReference>
<dbReference type="SMART" id="SM00339">
    <property type="entry name" value="FH"/>
    <property type="match status" value="1"/>
</dbReference>
<evidence type="ECO:0000256" key="2">
    <source>
        <dbReference type="ARBA" id="ARBA00023242"/>
    </source>
</evidence>
<dbReference type="OrthoDB" id="5954824at2759"/>
<proteinExistence type="predicted"/>
<dbReference type="GO" id="GO:0009653">
    <property type="term" value="P:anatomical structure morphogenesis"/>
    <property type="evidence" value="ECO:0007669"/>
    <property type="project" value="TreeGrafter"/>
</dbReference>
<evidence type="ECO:0000256" key="3">
    <source>
        <dbReference type="PROSITE-ProRule" id="PRU00089"/>
    </source>
</evidence>
<feature type="compositionally biased region" description="Basic residues" evidence="4">
    <location>
        <begin position="189"/>
        <end position="203"/>
    </location>
</feature>
<comment type="caution">
    <text evidence="6">The sequence shown here is derived from an EMBL/GenBank/DDBJ whole genome shotgun (WGS) entry which is preliminary data.</text>
</comment>
<dbReference type="InterPro" id="IPR018122">
    <property type="entry name" value="TF_fork_head_CS_1"/>
</dbReference>
<dbReference type="Proteomes" id="UP000821866">
    <property type="component" value="Chromosome 1"/>
</dbReference>
<dbReference type="GO" id="GO:0030154">
    <property type="term" value="P:cell differentiation"/>
    <property type="evidence" value="ECO:0007669"/>
    <property type="project" value="TreeGrafter"/>
</dbReference>
<dbReference type="OMA" id="RWCPLQD"/>
<sequence length="360" mass="39993">MCASSADASSCAQLRGPAEPVGSAMQVFGTTAHPPPSFVEYQRLQLFDYSQASRLRIVQPGLLGAYAGAFSPYAPPPGAESLFGFPPFFRFDPRSRFVQEEPKPQHSYIGLIAMAILSSAEKKMVLSDIYQYILDNYPYFRNRGPGWRNSIRHNLSLNDCFVKAGRSANGKGHYWAIHPANVDDFKKGDFRRRKAQRKVRRHMGLSVPDDDDSPTPTPPPTLQQPPVEAQHTPTATIWGEDGTAAGLTHKLSFKRRQFDVESLLAPDPSPLELRSQQQQQPPKHSSPWPLTPAGCTLESIGLQGAWPGQPQSLLAIHQERLSLFRAQQQEQMLQRWCPLQDARSSPSISDTEADKLSAPP</sequence>
<dbReference type="PRINTS" id="PR00053">
    <property type="entry name" value="FORKHEAD"/>
</dbReference>
<evidence type="ECO:0000313" key="7">
    <source>
        <dbReference type="Proteomes" id="UP000821866"/>
    </source>
</evidence>
<keyword evidence="2 3" id="KW-0539">Nucleus</keyword>
<dbReference type="SUPFAM" id="SSF46785">
    <property type="entry name" value="Winged helix' DNA-binding domain"/>
    <property type="match status" value="1"/>
</dbReference>
<keyword evidence="7" id="KW-1185">Reference proteome</keyword>
<evidence type="ECO:0000256" key="1">
    <source>
        <dbReference type="ARBA" id="ARBA00023125"/>
    </source>
</evidence>
<feature type="region of interest" description="Disordered" evidence="4">
    <location>
        <begin position="337"/>
        <end position="360"/>
    </location>
</feature>
<feature type="DNA-binding region" description="Fork-head" evidence="3">
    <location>
        <begin position="103"/>
        <end position="195"/>
    </location>
</feature>
<protein>
    <recommendedName>
        <fullName evidence="5">Fork-head domain-containing protein</fullName>
    </recommendedName>
</protein>
<dbReference type="InterPro" id="IPR036390">
    <property type="entry name" value="WH_DNA-bd_sf"/>
</dbReference>
<dbReference type="AlphaFoldDB" id="A0A9J6F154"/>